<feature type="transmembrane region" description="Helical" evidence="6">
    <location>
        <begin position="700"/>
        <end position="719"/>
    </location>
</feature>
<sequence length="735" mass="74053">MFSLERADGSRRVGLWSLVGLLLVPLVLAGGFLAATWKSTDRLDRVQAAVVNLDEPVKINKQTVPLGRQLAGGLVDGKTGDDTGDKGDKGEERAADTNFSWILTDADDARSGLDSGRYAAVVTIPKDFSARATSYTDQSGDSAEQAVLDVQTSPVSGISDPVVGQAIASTATRVLNTTLTEQYVQNVFVGFNDTKKQFAKVADAAGQLDDGTKQLADGLGQTSDGTAKLSDGLDQLDTGGGQLASGAKQLSSGLGQYADGVGTLADKTAALPKGGRQIADGVAGIESGLKQYQKALREQADKAAAAKAPKQPTQADFAAAAAALPPPKLTLPTSCDDIDKGLSVPLTPEQCGAVLKTVGQAAGGGYQAGVGGGITAASTVFAGYLEPLGVYAGKQGAAQALDGAAGGLSTKDKKTGQSILSGTGQLADGADQLADGLTPLAAGIKQLDTGASKLADGASGLSDGVAQYTGGVHGVATGAQQLSGGLVKLSAGADKLADGTGQLADGLKSGAKQIPTYDKQARERLSTVVAAPVTTPDVTSVFSNVATTTLLAVLALWVGGLSSYLVLRAVSAKALSSMKSSWRLSLESLLPAALVAAVQSVVLTVLMDALLDLTAGQTVRFLGLSLLAGLVFVALNQALVAWFGGVGRFVSVVLVVLTAAAALTSAVPAVFDSITPLLPLTPALQGMRAVVTGNGGGAQAALLLAWLVVGLAAGVLATARRRTLRSTALVASPAR</sequence>
<dbReference type="InterPro" id="IPR017500">
    <property type="entry name" value="Phage_infect_YhgE_N"/>
</dbReference>
<evidence type="ECO:0000256" key="5">
    <source>
        <dbReference type="SAM" id="MobiDB-lite"/>
    </source>
</evidence>
<evidence type="ECO:0000313" key="8">
    <source>
        <dbReference type="EMBL" id="SEP81313.1"/>
    </source>
</evidence>
<comment type="subcellular location">
    <subcellularLocation>
        <location evidence="1">Membrane</location>
        <topology evidence="1">Multi-pass membrane protein</topology>
    </subcellularLocation>
</comment>
<proteinExistence type="predicted"/>
<dbReference type="PANTHER" id="PTHR43077:SF5">
    <property type="entry name" value="PHAGE INFECTION PROTEIN"/>
    <property type="match status" value="1"/>
</dbReference>
<dbReference type="GO" id="GO:0140359">
    <property type="term" value="F:ABC-type transporter activity"/>
    <property type="evidence" value="ECO:0007669"/>
    <property type="project" value="InterPro"/>
</dbReference>
<keyword evidence="9" id="KW-1185">Reference proteome</keyword>
<evidence type="ECO:0000256" key="4">
    <source>
        <dbReference type="ARBA" id="ARBA00023136"/>
    </source>
</evidence>
<name>A0A1H9AXZ8_9ACTN</name>
<dbReference type="InterPro" id="IPR051328">
    <property type="entry name" value="T7SS_ABC-Transporter"/>
</dbReference>
<evidence type="ECO:0000256" key="3">
    <source>
        <dbReference type="ARBA" id="ARBA00022989"/>
    </source>
</evidence>
<feature type="transmembrane region" description="Helical" evidence="6">
    <location>
        <begin position="649"/>
        <end position="671"/>
    </location>
</feature>
<evidence type="ECO:0000256" key="2">
    <source>
        <dbReference type="ARBA" id="ARBA00022692"/>
    </source>
</evidence>
<dbReference type="STRING" id="1036181.SAMN05421756_101763"/>
<keyword evidence="4 6" id="KW-0472">Membrane</keyword>
<accession>A0A1H9AXZ8</accession>
<keyword evidence="3 6" id="KW-1133">Transmembrane helix</keyword>
<evidence type="ECO:0000256" key="6">
    <source>
        <dbReference type="SAM" id="Phobius"/>
    </source>
</evidence>
<feature type="transmembrane region" description="Helical" evidence="6">
    <location>
        <begin position="619"/>
        <end position="642"/>
    </location>
</feature>
<feature type="region of interest" description="Disordered" evidence="5">
    <location>
        <begin position="70"/>
        <end position="92"/>
    </location>
</feature>
<evidence type="ECO:0000313" key="9">
    <source>
        <dbReference type="Proteomes" id="UP000198504"/>
    </source>
</evidence>
<dbReference type="PANTHER" id="PTHR43077">
    <property type="entry name" value="TRANSPORT PERMEASE YVFS-RELATED"/>
    <property type="match status" value="1"/>
</dbReference>
<evidence type="ECO:0000256" key="1">
    <source>
        <dbReference type="ARBA" id="ARBA00004141"/>
    </source>
</evidence>
<protein>
    <submittedName>
        <fullName evidence="8">Putative membrane protein</fullName>
    </submittedName>
</protein>
<evidence type="ECO:0000259" key="7">
    <source>
        <dbReference type="Pfam" id="PF12698"/>
    </source>
</evidence>
<dbReference type="NCBIfam" id="TIGR03057">
    <property type="entry name" value="xxxLxxG_by_4"/>
    <property type="match status" value="5"/>
</dbReference>
<dbReference type="Gene3D" id="1.10.287.950">
    <property type="entry name" value="Methyl-accepting chemotaxis protein"/>
    <property type="match status" value="1"/>
</dbReference>
<reference evidence="9" key="1">
    <citation type="submission" date="2016-10" db="EMBL/GenBank/DDBJ databases">
        <authorList>
            <person name="Varghese N."/>
            <person name="Submissions S."/>
        </authorList>
    </citation>
    <scope>NUCLEOTIDE SEQUENCE [LARGE SCALE GENOMIC DNA]</scope>
    <source>
        <strain evidence="9">CGMCC 4.6856</strain>
    </source>
</reference>
<dbReference type="Pfam" id="PF12698">
    <property type="entry name" value="ABC2_membrane_3"/>
    <property type="match status" value="1"/>
</dbReference>
<feature type="transmembrane region" description="Helical" evidence="6">
    <location>
        <begin position="588"/>
        <end position="607"/>
    </location>
</feature>
<dbReference type="GO" id="GO:0016020">
    <property type="term" value="C:membrane"/>
    <property type="evidence" value="ECO:0007669"/>
    <property type="project" value="UniProtKB-SubCell"/>
</dbReference>
<dbReference type="InterPro" id="IPR013525">
    <property type="entry name" value="ABC2_TM"/>
</dbReference>
<dbReference type="Proteomes" id="UP000198504">
    <property type="component" value="Unassembled WGS sequence"/>
</dbReference>
<dbReference type="RefSeq" id="WP_170853970.1">
    <property type="nucleotide sequence ID" value="NZ_FOFA01000001.1"/>
</dbReference>
<dbReference type="InterPro" id="IPR023908">
    <property type="entry name" value="xxxLxxG_rpt"/>
</dbReference>
<dbReference type="EMBL" id="FOFA01000001">
    <property type="protein sequence ID" value="SEP81313.1"/>
    <property type="molecule type" value="Genomic_DNA"/>
</dbReference>
<feature type="compositionally biased region" description="Basic and acidic residues" evidence="5">
    <location>
        <begin position="78"/>
        <end position="92"/>
    </location>
</feature>
<feature type="domain" description="ABC-2 type transporter transmembrane" evidence="7">
    <location>
        <begin position="517"/>
        <end position="718"/>
    </location>
</feature>
<gene>
    <name evidence="8" type="ORF">SAMN05421756_101763</name>
</gene>
<keyword evidence="2 6" id="KW-0812">Transmembrane</keyword>
<organism evidence="8 9">
    <name type="scientific">Microlunatus flavus</name>
    <dbReference type="NCBI Taxonomy" id="1036181"/>
    <lineage>
        <taxon>Bacteria</taxon>
        <taxon>Bacillati</taxon>
        <taxon>Actinomycetota</taxon>
        <taxon>Actinomycetes</taxon>
        <taxon>Propionibacteriales</taxon>
        <taxon>Propionibacteriaceae</taxon>
        <taxon>Microlunatus</taxon>
    </lineage>
</organism>
<dbReference type="NCBIfam" id="TIGR03061">
    <property type="entry name" value="pip_yhgE_Nterm"/>
    <property type="match status" value="1"/>
</dbReference>
<dbReference type="AlphaFoldDB" id="A0A1H9AXZ8"/>
<feature type="transmembrane region" description="Helical" evidence="6">
    <location>
        <begin position="545"/>
        <end position="567"/>
    </location>
</feature>